<proteinExistence type="inferred from homology"/>
<keyword evidence="2" id="KW-0460">Magnesium</keyword>
<reference evidence="3" key="1">
    <citation type="journal article" date="2020" name="mSystems">
        <title>Genome- and Community-Level Interaction Insights into Carbon Utilization and Element Cycling Functions of Hydrothermarchaeota in Hydrothermal Sediment.</title>
        <authorList>
            <person name="Zhou Z."/>
            <person name="Liu Y."/>
            <person name="Xu W."/>
            <person name="Pan J."/>
            <person name="Luo Z.H."/>
            <person name="Li M."/>
        </authorList>
    </citation>
    <scope>NUCLEOTIDE SEQUENCE [LARGE SCALE GENOMIC DNA]</scope>
    <source>
        <strain evidence="3">SpSt-222</strain>
    </source>
</reference>
<dbReference type="Pfam" id="PF01933">
    <property type="entry name" value="CofD"/>
    <property type="match status" value="1"/>
</dbReference>
<dbReference type="NCBIfam" id="TIGR01819">
    <property type="entry name" value="F420_cofD"/>
    <property type="match status" value="1"/>
</dbReference>
<dbReference type="GO" id="GO:0043743">
    <property type="term" value="F:LPPG:FO 2-phospho-L-lactate transferase activity"/>
    <property type="evidence" value="ECO:0007669"/>
    <property type="project" value="UniProtKB-EC"/>
</dbReference>
<comment type="caution">
    <text evidence="3">The sequence shown here is derived from an EMBL/GenBank/DDBJ whole genome shotgun (WGS) entry which is preliminary data.</text>
</comment>
<dbReference type="InterPro" id="IPR002882">
    <property type="entry name" value="CofD"/>
</dbReference>
<evidence type="ECO:0000256" key="2">
    <source>
        <dbReference type="ARBA" id="ARBA00022842"/>
    </source>
</evidence>
<dbReference type="PANTHER" id="PTHR43007">
    <property type="entry name" value="2-PHOSPHO-L-LACTATE TRANSFERASE"/>
    <property type="match status" value="1"/>
</dbReference>
<organism evidence="3">
    <name type="scientific">Thermomicrobium roseum</name>
    <dbReference type="NCBI Taxonomy" id="500"/>
    <lineage>
        <taxon>Bacteria</taxon>
        <taxon>Pseudomonadati</taxon>
        <taxon>Thermomicrobiota</taxon>
        <taxon>Thermomicrobia</taxon>
        <taxon>Thermomicrobiales</taxon>
        <taxon>Thermomicrobiaceae</taxon>
        <taxon>Thermomicrobium</taxon>
    </lineage>
</organism>
<dbReference type="AlphaFoldDB" id="A0A7C1FYM1"/>
<evidence type="ECO:0000313" key="3">
    <source>
        <dbReference type="EMBL" id="HEF66187.1"/>
    </source>
</evidence>
<dbReference type="PANTHER" id="PTHR43007:SF1">
    <property type="entry name" value="2-PHOSPHO-L-LACTATE TRANSFERASE"/>
    <property type="match status" value="1"/>
</dbReference>
<dbReference type="InterPro" id="IPR010115">
    <property type="entry name" value="FbiA/CofD"/>
</dbReference>
<protein>
    <submittedName>
        <fullName evidence="3">2-phospho-L-lactate transferase</fullName>
        <ecNumber evidence="3">2.7.8.28</ecNumber>
    </submittedName>
</protein>
<evidence type="ECO:0000256" key="1">
    <source>
        <dbReference type="ARBA" id="ARBA00022679"/>
    </source>
</evidence>
<gene>
    <name evidence="3" type="ORF">ENP47_11430</name>
</gene>
<dbReference type="InterPro" id="IPR038136">
    <property type="entry name" value="CofD-like_dom_sf"/>
</dbReference>
<dbReference type="EC" id="2.7.8.28" evidence="3"/>
<sequence length="328" mass="35078">MEEHLLTQESGTTGSVVVLAGGVGGAKLAHGLALLGLGDRLCVVVNTADDFELYGLAISPDLDTVLYTLAGIANPVTGWGILGDTAHTLGMLGRYGRPTWFWLGDRDLATHILRTERLRQGARLTEVTAELAAALGVTARILPMCDEPVRTIVETPHGPLPFQEYFVRRRQQDTVLAVRFEGIMQAHPTPEVEQALLHADAVILAPSNPIVSIGPILALSGIRQLLQQLAAPIVAVSPIVAGRALKGPADRMLASLGHEVSPLGIARLYQDFLDGLVIDQADTELAPAVAELGIRPFVTDAIMRDEADRARLARETLAFALDLRGARP</sequence>
<dbReference type="SUPFAM" id="SSF142338">
    <property type="entry name" value="CofD-like"/>
    <property type="match status" value="1"/>
</dbReference>
<dbReference type="CDD" id="cd07186">
    <property type="entry name" value="CofD_like"/>
    <property type="match status" value="1"/>
</dbReference>
<dbReference type="HAMAP" id="MF_01257">
    <property type="entry name" value="CofD"/>
    <property type="match status" value="1"/>
</dbReference>
<name>A0A7C1FYM1_THERO</name>
<dbReference type="Gene3D" id="1.10.8.240">
    <property type="entry name" value="CofD-like domain"/>
    <property type="match status" value="1"/>
</dbReference>
<dbReference type="EMBL" id="DSJL01000011">
    <property type="protein sequence ID" value="HEF66187.1"/>
    <property type="molecule type" value="Genomic_DNA"/>
</dbReference>
<dbReference type="Gene3D" id="3.40.50.10680">
    <property type="entry name" value="CofD-like domains"/>
    <property type="match status" value="1"/>
</dbReference>
<dbReference type="GO" id="GO:0000287">
    <property type="term" value="F:magnesium ion binding"/>
    <property type="evidence" value="ECO:0007669"/>
    <property type="project" value="InterPro"/>
</dbReference>
<keyword evidence="1 3" id="KW-0808">Transferase</keyword>
<accession>A0A7C1FYM1</accession>